<dbReference type="Gene3D" id="3.20.10.10">
    <property type="entry name" value="D-amino Acid Aminotransferase, subunit A, domain 2"/>
    <property type="match status" value="1"/>
</dbReference>
<keyword evidence="10" id="KW-0100">Branched-chain amino acid biosynthesis</keyword>
<protein>
    <recommendedName>
        <fullName evidence="8">Probable branched-chain-amino-acid aminotransferase</fullName>
        <ecNumber evidence="7">2.6.1.42</ecNumber>
    </recommendedName>
</protein>
<dbReference type="NCBIfam" id="NF009896">
    <property type="entry name" value="PRK13356.1"/>
    <property type="match status" value="1"/>
</dbReference>
<dbReference type="InterPro" id="IPR050571">
    <property type="entry name" value="Class-IV_PLP-Dep_Aminotrnsfr"/>
</dbReference>
<evidence type="ECO:0000256" key="8">
    <source>
        <dbReference type="ARBA" id="ARBA00014472"/>
    </source>
</evidence>
<comment type="similarity">
    <text evidence="6 14">Belongs to the class-IV pyridoxal-phosphate-dependent aminotransferase family.</text>
</comment>
<evidence type="ECO:0000256" key="7">
    <source>
        <dbReference type="ARBA" id="ARBA00013053"/>
    </source>
</evidence>
<sequence>MVEWSRTWTWIEGGWHEGNVQIMGPRTHGMWLGSVVFDGARAFEGVAPDLDLHLERVNRSAAALKLKPFMAVGEMLELAQEGMAKFSPDEAVYIRPMYWAEEGGFFSVPPDPETTRFCLCLYEVPMPQPGRKLALTLSRYRRPTIETAPVNAKAACLYPNGARALMEAKEKGFDNAILLDAMGYVAELATANVFMVKDGEVHTPYPNGTFLNGVTRQRVIALLKAAGVTVHERPILYDEFLAADEIFSTGNYSKVVPVTQIEGRELEPGPVAAKARELYWAFAHGGL</sequence>
<evidence type="ECO:0000256" key="2">
    <source>
        <dbReference type="ARBA" id="ARBA00003109"/>
    </source>
</evidence>
<accession>A0A9J6PB44</accession>
<evidence type="ECO:0000256" key="12">
    <source>
        <dbReference type="ARBA" id="ARBA00048798"/>
    </source>
</evidence>
<dbReference type="InterPro" id="IPR001544">
    <property type="entry name" value="Aminotrans_IV"/>
</dbReference>
<evidence type="ECO:0000256" key="1">
    <source>
        <dbReference type="ARBA" id="ARBA00001933"/>
    </source>
</evidence>
<name>A0A9J6PB44_9PROT</name>
<evidence type="ECO:0000256" key="4">
    <source>
        <dbReference type="ARBA" id="ARBA00004931"/>
    </source>
</evidence>
<dbReference type="Proteomes" id="UP001055804">
    <property type="component" value="Unassembled WGS sequence"/>
</dbReference>
<dbReference type="AlphaFoldDB" id="A0A9J6PB44"/>
<dbReference type="InterPro" id="IPR036038">
    <property type="entry name" value="Aminotransferase-like"/>
</dbReference>
<comment type="catalytic activity">
    <reaction evidence="12">
        <text>L-isoleucine + 2-oxoglutarate = (S)-3-methyl-2-oxopentanoate + L-glutamate</text>
        <dbReference type="Rhea" id="RHEA:24801"/>
        <dbReference type="ChEBI" id="CHEBI:16810"/>
        <dbReference type="ChEBI" id="CHEBI:29985"/>
        <dbReference type="ChEBI" id="CHEBI:35146"/>
        <dbReference type="ChEBI" id="CHEBI:58045"/>
        <dbReference type="EC" id="2.6.1.42"/>
    </reaction>
</comment>
<gene>
    <name evidence="16" type="ORF">NJQ99_02910</name>
</gene>
<dbReference type="GO" id="GO:0008652">
    <property type="term" value="P:amino acid biosynthetic process"/>
    <property type="evidence" value="ECO:0007669"/>
    <property type="project" value="UniProtKB-ARBA"/>
</dbReference>
<keyword evidence="17" id="KW-1185">Reference proteome</keyword>
<evidence type="ECO:0000256" key="13">
    <source>
        <dbReference type="ARBA" id="ARBA00049229"/>
    </source>
</evidence>
<evidence type="ECO:0000313" key="16">
    <source>
        <dbReference type="EMBL" id="MCP1335350.1"/>
    </source>
</evidence>
<comment type="pathway">
    <text evidence="4">Amino-acid biosynthesis; L-valine biosynthesis; L-valine from pyruvate: step 4/4.</text>
</comment>
<comment type="caution">
    <text evidence="16">The sequence shown here is derived from an EMBL/GenBank/DDBJ whole genome shotgun (WGS) entry which is preliminary data.</text>
</comment>
<comment type="catalytic activity">
    <reaction evidence="11">
        <text>L-valine + 2-oxoglutarate = 3-methyl-2-oxobutanoate + L-glutamate</text>
        <dbReference type="Rhea" id="RHEA:24813"/>
        <dbReference type="ChEBI" id="CHEBI:11851"/>
        <dbReference type="ChEBI" id="CHEBI:16810"/>
        <dbReference type="ChEBI" id="CHEBI:29985"/>
        <dbReference type="ChEBI" id="CHEBI:57762"/>
        <dbReference type="EC" id="2.6.1.42"/>
    </reaction>
</comment>
<dbReference type="InterPro" id="IPR043131">
    <property type="entry name" value="BCAT-like_N"/>
</dbReference>
<comment type="pathway">
    <text evidence="3">Amino-acid biosynthesis; L-isoleucine biosynthesis; L-isoleucine from 2-oxobutanoate: step 4/4.</text>
</comment>
<dbReference type="FunFam" id="3.20.10.10:FF:000002">
    <property type="entry name" value="D-alanine aminotransferase"/>
    <property type="match status" value="1"/>
</dbReference>
<evidence type="ECO:0000256" key="6">
    <source>
        <dbReference type="ARBA" id="ARBA00009320"/>
    </source>
</evidence>
<dbReference type="EC" id="2.6.1.42" evidence="7"/>
<evidence type="ECO:0000313" key="17">
    <source>
        <dbReference type="Proteomes" id="UP001055804"/>
    </source>
</evidence>
<dbReference type="InterPro" id="IPR043132">
    <property type="entry name" value="BCAT-like_C"/>
</dbReference>
<evidence type="ECO:0000256" key="11">
    <source>
        <dbReference type="ARBA" id="ARBA00048212"/>
    </source>
</evidence>
<keyword evidence="9 15" id="KW-0663">Pyridoxal phosphate</keyword>
<evidence type="ECO:0000256" key="14">
    <source>
        <dbReference type="RuleBase" id="RU004106"/>
    </source>
</evidence>
<comment type="cofactor">
    <cofactor evidence="1 15">
        <name>pyridoxal 5'-phosphate</name>
        <dbReference type="ChEBI" id="CHEBI:597326"/>
    </cofactor>
</comment>
<proteinExistence type="inferred from homology"/>
<dbReference type="Pfam" id="PF01063">
    <property type="entry name" value="Aminotran_4"/>
    <property type="match status" value="1"/>
</dbReference>
<keyword evidence="10" id="KW-0028">Amino-acid biosynthesis</keyword>
<dbReference type="Gene3D" id="3.30.470.10">
    <property type="match status" value="1"/>
</dbReference>
<dbReference type="EMBL" id="JAMZFT010000001">
    <property type="protein sequence ID" value="MCP1335350.1"/>
    <property type="molecule type" value="Genomic_DNA"/>
</dbReference>
<dbReference type="PANTHER" id="PTHR42743">
    <property type="entry name" value="AMINO-ACID AMINOTRANSFERASE"/>
    <property type="match status" value="1"/>
</dbReference>
<dbReference type="GO" id="GO:0009082">
    <property type="term" value="P:branched-chain amino acid biosynthetic process"/>
    <property type="evidence" value="ECO:0007669"/>
    <property type="project" value="UniProtKB-KW"/>
</dbReference>
<comment type="function">
    <text evidence="2">Acts on leucine, isoleucine and valine.</text>
</comment>
<comment type="catalytic activity">
    <reaction evidence="13">
        <text>L-leucine + 2-oxoglutarate = 4-methyl-2-oxopentanoate + L-glutamate</text>
        <dbReference type="Rhea" id="RHEA:18321"/>
        <dbReference type="ChEBI" id="CHEBI:16810"/>
        <dbReference type="ChEBI" id="CHEBI:17865"/>
        <dbReference type="ChEBI" id="CHEBI:29985"/>
        <dbReference type="ChEBI" id="CHEBI:57427"/>
        <dbReference type="EC" id="2.6.1.42"/>
    </reaction>
</comment>
<dbReference type="PROSITE" id="PS00770">
    <property type="entry name" value="AA_TRANSFER_CLASS_4"/>
    <property type="match status" value="1"/>
</dbReference>
<evidence type="ECO:0000256" key="9">
    <source>
        <dbReference type="ARBA" id="ARBA00022898"/>
    </source>
</evidence>
<evidence type="ECO:0000256" key="3">
    <source>
        <dbReference type="ARBA" id="ARBA00004824"/>
    </source>
</evidence>
<dbReference type="InterPro" id="IPR018300">
    <property type="entry name" value="Aminotrans_IV_CS"/>
</dbReference>
<keyword evidence="16" id="KW-0808">Transferase</keyword>
<dbReference type="GO" id="GO:0005829">
    <property type="term" value="C:cytosol"/>
    <property type="evidence" value="ECO:0007669"/>
    <property type="project" value="TreeGrafter"/>
</dbReference>
<comment type="pathway">
    <text evidence="5">Amino-acid biosynthesis; L-leucine biosynthesis; L-leucine from 3-methyl-2-oxobutanoate: step 4/4.</text>
</comment>
<dbReference type="PANTHER" id="PTHR42743:SF11">
    <property type="entry name" value="AMINODEOXYCHORISMATE LYASE"/>
    <property type="match status" value="1"/>
</dbReference>
<dbReference type="RefSeq" id="WP_269331297.1">
    <property type="nucleotide sequence ID" value="NZ_JAMZFT010000001.1"/>
</dbReference>
<evidence type="ECO:0000256" key="5">
    <source>
        <dbReference type="ARBA" id="ARBA00005072"/>
    </source>
</evidence>
<dbReference type="SUPFAM" id="SSF56752">
    <property type="entry name" value="D-aminoacid aminotransferase-like PLP-dependent enzymes"/>
    <property type="match status" value="1"/>
</dbReference>
<evidence type="ECO:0000256" key="10">
    <source>
        <dbReference type="ARBA" id="ARBA00023304"/>
    </source>
</evidence>
<dbReference type="GO" id="GO:0004084">
    <property type="term" value="F:branched-chain-amino-acid transaminase activity"/>
    <property type="evidence" value="ECO:0007669"/>
    <property type="project" value="UniProtKB-EC"/>
</dbReference>
<organism evidence="16 17">
    <name type="scientific">Futiania mangrovi</name>
    <dbReference type="NCBI Taxonomy" id="2959716"/>
    <lineage>
        <taxon>Bacteria</taxon>
        <taxon>Pseudomonadati</taxon>
        <taxon>Pseudomonadota</taxon>
        <taxon>Alphaproteobacteria</taxon>
        <taxon>Futianiales</taxon>
        <taxon>Futianiaceae</taxon>
        <taxon>Futiania</taxon>
    </lineage>
</organism>
<keyword evidence="16" id="KW-0032">Aminotransferase</keyword>
<evidence type="ECO:0000256" key="15">
    <source>
        <dbReference type="RuleBase" id="RU004516"/>
    </source>
</evidence>
<reference evidence="16" key="1">
    <citation type="submission" date="2022-06" db="EMBL/GenBank/DDBJ databases">
        <title>Isolation and Genomics of Futiania mangrovii gen. nov., sp. nov., a Rare and Metabolically-versatile member in the Class Alphaproteobacteria.</title>
        <authorList>
            <person name="Liu L."/>
            <person name="Huang W.-C."/>
            <person name="Pan J."/>
            <person name="Li J."/>
            <person name="Huang Y."/>
            <person name="Du H."/>
            <person name="Liu Y."/>
            <person name="Li M."/>
        </authorList>
    </citation>
    <scope>NUCLEOTIDE SEQUENCE</scope>
    <source>
        <strain evidence="16">FT118</strain>
    </source>
</reference>